<evidence type="ECO:0000313" key="2">
    <source>
        <dbReference type="EMBL" id="RPD83325.1"/>
    </source>
</evidence>
<dbReference type="InterPro" id="IPR001387">
    <property type="entry name" value="Cro/C1-type_HTH"/>
</dbReference>
<proteinExistence type="predicted"/>
<protein>
    <submittedName>
        <fullName evidence="2">XRE family transcriptional regulator</fullName>
    </submittedName>
</protein>
<dbReference type="Gene3D" id="1.10.260.40">
    <property type="entry name" value="lambda repressor-like DNA-binding domains"/>
    <property type="match status" value="1"/>
</dbReference>
<dbReference type="PROSITE" id="PS50943">
    <property type="entry name" value="HTH_CROC1"/>
    <property type="match status" value="1"/>
</dbReference>
<dbReference type="OrthoDB" id="5471988at2"/>
<gene>
    <name evidence="2" type="ORF">EGK74_12755</name>
</gene>
<dbReference type="SUPFAM" id="SSF47413">
    <property type="entry name" value="lambda repressor-like DNA-binding domains"/>
    <property type="match status" value="1"/>
</dbReference>
<feature type="domain" description="HTH cro/C1-type" evidence="1">
    <location>
        <begin position="19"/>
        <end position="49"/>
    </location>
</feature>
<accession>A0A3N4MJV1</accession>
<evidence type="ECO:0000313" key="3">
    <source>
        <dbReference type="Proteomes" id="UP000272412"/>
    </source>
</evidence>
<dbReference type="Proteomes" id="UP000272412">
    <property type="component" value="Unassembled WGS sequence"/>
</dbReference>
<reference evidence="2 3" key="1">
    <citation type="submission" date="2018-11" db="EMBL/GenBank/DDBJ databases">
        <title>Neisseria weixii sp. nov. isolated from the rectal contents of plateau pika (Ochotona cruzoniae).</title>
        <authorList>
            <person name="Zhang G."/>
        </authorList>
    </citation>
    <scope>NUCLEOTIDE SEQUENCE [LARGE SCALE GENOMIC DNA]</scope>
    <source>
        <strain evidence="2 3">10009</strain>
    </source>
</reference>
<evidence type="ECO:0000259" key="1">
    <source>
        <dbReference type="PROSITE" id="PS50943"/>
    </source>
</evidence>
<sequence>MYMLLIDETDTQTALAAYLRNLRKLQGYSREKLAEISTVPAPTIKKFETTGQISLRQFLLLWQSLDDLQKLYALTQKSVIQEHPKTIEDVLNAEF</sequence>
<organism evidence="2 3">
    <name type="scientific">Neisseria weixii</name>
    <dbReference type="NCBI Taxonomy" id="1853276"/>
    <lineage>
        <taxon>Bacteria</taxon>
        <taxon>Pseudomonadati</taxon>
        <taxon>Pseudomonadota</taxon>
        <taxon>Betaproteobacteria</taxon>
        <taxon>Neisseriales</taxon>
        <taxon>Neisseriaceae</taxon>
        <taxon>Neisseria</taxon>
    </lineage>
</organism>
<dbReference type="AlphaFoldDB" id="A0A3N4MJV1"/>
<comment type="caution">
    <text evidence="2">The sequence shown here is derived from an EMBL/GenBank/DDBJ whole genome shotgun (WGS) entry which is preliminary data.</text>
</comment>
<dbReference type="GO" id="GO:0003677">
    <property type="term" value="F:DNA binding"/>
    <property type="evidence" value="ECO:0007669"/>
    <property type="project" value="InterPro"/>
</dbReference>
<dbReference type="EMBL" id="RPFL01000059">
    <property type="protein sequence ID" value="RPD83325.1"/>
    <property type="molecule type" value="Genomic_DNA"/>
</dbReference>
<name>A0A3N4MJV1_9NEIS</name>
<dbReference type="InterPro" id="IPR010982">
    <property type="entry name" value="Lambda_DNA-bd_dom_sf"/>
</dbReference>
<keyword evidence="3" id="KW-1185">Reference proteome</keyword>